<gene>
    <name evidence="1" type="ORF">GCM10010403_51450</name>
</gene>
<name>A0ABN3GGA8_9ACTN</name>
<reference evidence="1 2" key="1">
    <citation type="journal article" date="2019" name="Int. J. Syst. Evol. Microbiol.">
        <title>The Global Catalogue of Microorganisms (GCM) 10K type strain sequencing project: providing services to taxonomists for standard genome sequencing and annotation.</title>
        <authorList>
            <consortium name="The Broad Institute Genomics Platform"/>
            <consortium name="The Broad Institute Genome Sequencing Center for Infectious Disease"/>
            <person name="Wu L."/>
            <person name="Ma J."/>
        </authorList>
    </citation>
    <scope>NUCLEOTIDE SEQUENCE [LARGE SCALE GENOMIC DNA]</scope>
    <source>
        <strain evidence="1 2">JCM 6238</strain>
    </source>
</reference>
<accession>A0ABN3GGA8</accession>
<evidence type="ECO:0000313" key="2">
    <source>
        <dbReference type="Proteomes" id="UP001501584"/>
    </source>
</evidence>
<dbReference type="Proteomes" id="UP001501584">
    <property type="component" value="Unassembled WGS sequence"/>
</dbReference>
<sequence>MPHSMTDEMHCAATNMKGIYYHRYMVDLNAAYYNSSPQVTALLVRVRDVILAAGDPERHQTGPRVSELVSRSGQPRAIRDRLAPGEYQRLLAAARAGALRNALAEEFEVSRRSIYRLLNA</sequence>
<keyword evidence="2" id="KW-1185">Reference proteome</keyword>
<proteinExistence type="predicted"/>
<evidence type="ECO:0000313" key="1">
    <source>
        <dbReference type="EMBL" id="GAA2350948.1"/>
    </source>
</evidence>
<organism evidence="1 2">
    <name type="scientific">Glycomyces rutgersensis</name>
    <dbReference type="NCBI Taxonomy" id="58115"/>
    <lineage>
        <taxon>Bacteria</taxon>
        <taxon>Bacillati</taxon>
        <taxon>Actinomycetota</taxon>
        <taxon>Actinomycetes</taxon>
        <taxon>Glycomycetales</taxon>
        <taxon>Glycomycetaceae</taxon>
        <taxon>Glycomyces</taxon>
    </lineage>
</organism>
<dbReference type="EMBL" id="BAAASX010000014">
    <property type="protein sequence ID" value="GAA2350948.1"/>
    <property type="molecule type" value="Genomic_DNA"/>
</dbReference>
<comment type="caution">
    <text evidence="1">The sequence shown here is derived from an EMBL/GenBank/DDBJ whole genome shotgun (WGS) entry which is preliminary data.</text>
</comment>
<protein>
    <recommendedName>
        <fullName evidence="3">Helix-turn-helix domain of resolvase</fullName>
    </recommendedName>
</protein>
<evidence type="ECO:0008006" key="3">
    <source>
        <dbReference type="Google" id="ProtNLM"/>
    </source>
</evidence>